<dbReference type="GO" id="GO:0008270">
    <property type="term" value="F:zinc ion binding"/>
    <property type="evidence" value="ECO:0007669"/>
    <property type="project" value="InterPro"/>
</dbReference>
<evidence type="ECO:0000259" key="2">
    <source>
        <dbReference type="SMART" id="SM00343"/>
    </source>
</evidence>
<name>A0A699I0S8_TANCI</name>
<feature type="domain" description="CCHC-type" evidence="2">
    <location>
        <begin position="296"/>
        <end position="312"/>
    </location>
</feature>
<dbReference type="InterPro" id="IPR001878">
    <property type="entry name" value="Znf_CCHC"/>
</dbReference>
<protein>
    <recommendedName>
        <fullName evidence="2">CCHC-type domain-containing protein</fullName>
    </recommendedName>
</protein>
<dbReference type="AlphaFoldDB" id="A0A699I0S8"/>
<accession>A0A699I0S8</accession>
<organism evidence="3">
    <name type="scientific">Tanacetum cinerariifolium</name>
    <name type="common">Dalmatian daisy</name>
    <name type="synonym">Chrysanthemum cinerariifolium</name>
    <dbReference type="NCBI Taxonomy" id="118510"/>
    <lineage>
        <taxon>Eukaryota</taxon>
        <taxon>Viridiplantae</taxon>
        <taxon>Streptophyta</taxon>
        <taxon>Embryophyta</taxon>
        <taxon>Tracheophyta</taxon>
        <taxon>Spermatophyta</taxon>
        <taxon>Magnoliopsida</taxon>
        <taxon>eudicotyledons</taxon>
        <taxon>Gunneridae</taxon>
        <taxon>Pentapetalae</taxon>
        <taxon>asterids</taxon>
        <taxon>campanulids</taxon>
        <taxon>Asterales</taxon>
        <taxon>Asteraceae</taxon>
        <taxon>Asteroideae</taxon>
        <taxon>Anthemideae</taxon>
        <taxon>Anthemidinae</taxon>
        <taxon>Tanacetum</taxon>
    </lineage>
</organism>
<proteinExistence type="predicted"/>
<sequence>MESLSPQVVSAAKLPILNPNEFDLWKMRIEQYFLMTDYSLWEVILNGDSPGPTRVIEGVLHPVAPTTAEQRLARKNELKACVSAAASVSVVSAKIPVSALPNMDSLSNAVNYSFFASQSNRPQLDNDDLKQIDADDLEEMDLKWQMAMLTVECYNYHRKGHFARECWSPKDTRRNGAVEPQRRNVPVDSSTSNAFGFPMYQSGNGYHVVPPPYTGTFMPPKPDLVFHNAPNDVETVHPAFNVELSLTKPKHDWSHTHRPSAPIIENWHVETSIPTANTKSAIPKPTSNGDRRNRKACFVCKSLDHLIKDCDYHEKKMAQTTARTHAQRGNHKQYARMTLPNPQRHVVPPAVLPQSKLVPITAVRPVSTAVPKLSVTRPRQAKTVVTKSNSPPRRHITHSPSPKAINFSPKVTAVKAPMVNA</sequence>
<feature type="domain" description="CCHC-type" evidence="2">
    <location>
        <begin position="152"/>
        <end position="168"/>
    </location>
</feature>
<dbReference type="SUPFAM" id="SSF57756">
    <property type="entry name" value="Retrovirus zinc finger-like domains"/>
    <property type="match status" value="1"/>
</dbReference>
<dbReference type="InterPro" id="IPR036875">
    <property type="entry name" value="Znf_CCHC_sf"/>
</dbReference>
<dbReference type="SMART" id="SM00343">
    <property type="entry name" value="ZnF_C2HC"/>
    <property type="match status" value="2"/>
</dbReference>
<evidence type="ECO:0000313" key="3">
    <source>
        <dbReference type="EMBL" id="GEZ06080.1"/>
    </source>
</evidence>
<comment type="caution">
    <text evidence="3">The sequence shown here is derived from an EMBL/GenBank/DDBJ whole genome shotgun (WGS) entry which is preliminary data.</text>
</comment>
<gene>
    <name evidence="3" type="ORF">Tci_478053</name>
</gene>
<evidence type="ECO:0000256" key="1">
    <source>
        <dbReference type="SAM" id="MobiDB-lite"/>
    </source>
</evidence>
<dbReference type="EMBL" id="BKCJ010236786">
    <property type="protein sequence ID" value="GEZ06080.1"/>
    <property type="molecule type" value="Genomic_DNA"/>
</dbReference>
<dbReference type="GO" id="GO:0003676">
    <property type="term" value="F:nucleic acid binding"/>
    <property type="evidence" value="ECO:0007669"/>
    <property type="project" value="InterPro"/>
</dbReference>
<reference evidence="3" key="1">
    <citation type="journal article" date="2019" name="Sci. Rep.">
        <title>Draft genome of Tanacetum cinerariifolium, the natural source of mosquito coil.</title>
        <authorList>
            <person name="Yamashiro T."/>
            <person name="Shiraishi A."/>
            <person name="Satake H."/>
            <person name="Nakayama K."/>
        </authorList>
    </citation>
    <scope>NUCLEOTIDE SEQUENCE</scope>
</reference>
<feature type="region of interest" description="Disordered" evidence="1">
    <location>
        <begin position="379"/>
        <end position="406"/>
    </location>
</feature>
<dbReference type="Gene3D" id="4.10.60.10">
    <property type="entry name" value="Zinc finger, CCHC-type"/>
    <property type="match status" value="1"/>
</dbReference>